<evidence type="ECO:0000313" key="1">
    <source>
        <dbReference type="EMBL" id="MSS82348.1"/>
    </source>
</evidence>
<protein>
    <submittedName>
        <fullName evidence="1">Uncharacterized protein</fullName>
    </submittedName>
</protein>
<proteinExistence type="predicted"/>
<dbReference type="AlphaFoldDB" id="A0A6N7W2G2"/>
<name>A0A6N7W2G2_ACIFE</name>
<dbReference type="Proteomes" id="UP000441455">
    <property type="component" value="Unassembled WGS sequence"/>
</dbReference>
<gene>
    <name evidence="1" type="ORF">FX155_07050</name>
</gene>
<comment type="caution">
    <text evidence="1">The sequence shown here is derived from an EMBL/GenBank/DDBJ whole genome shotgun (WGS) entry which is preliminary data.</text>
</comment>
<reference evidence="1 2" key="1">
    <citation type="submission" date="2019-08" db="EMBL/GenBank/DDBJ databases">
        <title>In-depth cultivation of the pig gut microbiome towards novel bacterial diversity and tailored functional studies.</title>
        <authorList>
            <person name="Wylensek D."/>
            <person name="Hitch T.C.A."/>
            <person name="Clavel T."/>
        </authorList>
    </citation>
    <scope>NUCLEOTIDE SEQUENCE [LARGE SCALE GENOMIC DNA]</scope>
    <source>
        <strain evidence="1 2">WCA-389-WT-5B</strain>
    </source>
</reference>
<evidence type="ECO:0000313" key="2">
    <source>
        <dbReference type="Proteomes" id="UP000441455"/>
    </source>
</evidence>
<sequence length="72" mass="8373">MTVLRNEEHYQDPTAGTVIKTMEDRIRKIYDARDTAAMEEALRQAKAIFNEAGFSVQERIVLKNIRTGKIYR</sequence>
<dbReference type="RefSeq" id="WP_154488216.1">
    <property type="nucleotide sequence ID" value="NZ_VULN01000009.1"/>
</dbReference>
<dbReference type="OrthoDB" id="1955425at2"/>
<accession>A0A6N7W2G2</accession>
<dbReference type="EMBL" id="VULN01000009">
    <property type="protein sequence ID" value="MSS82348.1"/>
    <property type="molecule type" value="Genomic_DNA"/>
</dbReference>
<organism evidence="1 2">
    <name type="scientific">Acidaminococcus fermentans</name>
    <dbReference type="NCBI Taxonomy" id="905"/>
    <lineage>
        <taxon>Bacteria</taxon>
        <taxon>Bacillati</taxon>
        <taxon>Bacillota</taxon>
        <taxon>Negativicutes</taxon>
        <taxon>Acidaminococcales</taxon>
        <taxon>Acidaminococcaceae</taxon>
        <taxon>Acidaminococcus</taxon>
    </lineage>
</organism>